<organism evidence="1 2">
    <name type="scientific">Prevotella lacticifex</name>
    <dbReference type="NCBI Taxonomy" id="2854755"/>
    <lineage>
        <taxon>Bacteria</taxon>
        <taxon>Pseudomonadati</taxon>
        <taxon>Bacteroidota</taxon>
        <taxon>Bacteroidia</taxon>
        <taxon>Bacteroidales</taxon>
        <taxon>Prevotellaceae</taxon>
        <taxon>Prevotella</taxon>
    </lineage>
</organism>
<comment type="caution">
    <text evidence="1">The sequence shown here is derived from an EMBL/GenBank/DDBJ whole genome shotgun (WGS) entry which is preliminary data.</text>
</comment>
<dbReference type="EMBL" id="BPUB01000001">
    <property type="protein sequence ID" value="GJG58400.1"/>
    <property type="molecule type" value="Genomic_DNA"/>
</dbReference>
<dbReference type="AlphaFoldDB" id="A0A9R1C9E6"/>
<evidence type="ECO:0000313" key="2">
    <source>
        <dbReference type="Proteomes" id="UP000825483"/>
    </source>
</evidence>
<gene>
    <name evidence="1" type="ORF">PRLR5076_12510</name>
</gene>
<evidence type="ECO:0000313" key="1">
    <source>
        <dbReference type="EMBL" id="GJG58400.1"/>
    </source>
</evidence>
<sequence length="1072" mass="121983">MDIIIDLKNEKRSKVNVEMSWKISVAERKDNFWDKLPWIRNNQNIERHVYVTIQNISVPKEIVYDKDKLFSIVSKQQEFGMETFPVGIWLTQQDTPFQLFFNQQAISDCNEAQQRIPKKYSISFDVVVLDEDNNKIDSHQESINITFASLDVKPYFAINIEKTTIQYSSQLSEVKIGEIVAWIEEAYKYTPKLNIETKIGIFNGTTDMGDVLFFKNMDGSRTQEWKDLLKPSRKELQRFEMYIDLSRISNPIEETECLTIENHSKFSVEYSPEIIQPLAELTEQLTIKRDGQSAELKVMIGDDVDDTLTFMDDGKNIQISEFSFTPNSKMQRQLTISLANAATDGSVKQAGVIIRNFSISDSVCNDIKVLDANGKTQSMFTTIDGDNWEELNSLGGLFLKNGKDSFTSLDLTFNPSRIAEVVGTDSECTFVVDTVVSFDYYENKKGQPYSDESFKHFTMTLRWNLQLEPYPEWLCVDYGSSAIVCKYDKKIINLKRQKDQVFSNERNGYDKFTEDTFEDGTKFLSSDILFHQLNPNQTETSLCMEQSQTEPYNTLAVCLSPTSSLVVNEVQRQLPCLKILVGNENLPANAFYDQFPYLRIDEGTGKVSHVKLKDAKSANEKNCLANVTNIFEEAYNELFRYFVSPITGDKRKLNKVVLTYPNTYTPTHLGILRDIAYKTFPYLRDGYLKFVSESDAVAAYYLANWSKFNKVGNIKEKETVLVYDMGAGTLDITVLDKCTTKTNTIEVEVRGKIGTGKAGNYLDYTIACILQELGLIPIQLISTDFVANSAIRVDMLNLKNAIKTEIKPHLAPGETISYTVGHKSWSVEADKIINHPKFQRYLHDVTTKIFKQIGMYIGSDFDITTVILSGRSCRLQVLRESIEEAIKSLSNKDIRLVEFDSQKDEEKTLVAEGAIAQVSKFDIPTSKVKIKSRRLYASYGIMFQELGGHLHYVELLNHNDIPYAKTSGIFDGKNINVNGTSSSAYIRLVQTYMSPEETEANYNMGNTEFISDMEEFDMANFNNADKLNVRLRLDRNNNVSLYVNGLKSIASTPKGVDLTSDITKQSIWPVTI</sequence>
<reference evidence="1" key="1">
    <citation type="journal article" date="2022" name="Int. J. Syst. Evol. Microbiol.">
        <title>Prevotella lacticifex sp. nov., isolated from the rumen of cows.</title>
        <authorList>
            <person name="Shinkai T."/>
            <person name="Ikeyama N."/>
            <person name="Kumagai M."/>
            <person name="Ohmori H."/>
            <person name="Sakamoto M."/>
            <person name="Ohkuma M."/>
            <person name="Mitsumori M."/>
        </authorList>
    </citation>
    <scope>NUCLEOTIDE SEQUENCE</scope>
    <source>
        <strain evidence="1">R5076</strain>
    </source>
</reference>
<dbReference type="CDD" id="cd10170">
    <property type="entry name" value="ASKHA_NBD_HSP70"/>
    <property type="match status" value="1"/>
</dbReference>
<evidence type="ECO:0008006" key="3">
    <source>
        <dbReference type="Google" id="ProtNLM"/>
    </source>
</evidence>
<dbReference type="Proteomes" id="UP000825483">
    <property type="component" value="Unassembled WGS sequence"/>
</dbReference>
<dbReference type="RefSeq" id="WP_223929301.1">
    <property type="nucleotide sequence ID" value="NZ_BPTU01000001.1"/>
</dbReference>
<proteinExistence type="predicted"/>
<accession>A0A9R1C9E6</accession>
<dbReference type="GeneID" id="72467568"/>
<dbReference type="Gene3D" id="3.90.640.10">
    <property type="entry name" value="Actin, Chain A, domain 4"/>
    <property type="match status" value="1"/>
</dbReference>
<protein>
    <recommendedName>
        <fullName evidence="3">Hsp70 family protein</fullName>
    </recommendedName>
</protein>
<dbReference type="SUPFAM" id="SSF53067">
    <property type="entry name" value="Actin-like ATPase domain"/>
    <property type="match status" value="1"/>
</dbReference>
<dbReference type="Gene3D" id="3.30.420.40">
    <property type="match status" value="2"/>
</dbReference>
<keyword evidence="2" id="KW-1185">Reference proteome</keyword>
<dbReference type="InterPro" id="IPR043129">
    <property type="entry name" value="ATPase_NBD"/>
</dbReference>
<name>A0A9R1C9E6_9BACT</name>